<proteinExistence type="predicted"/>
<dbReference type="RefSeq" id="WP_134210910.1">
    <property type="nucleotide sequence ID" value="NZ_CP038015.1"/>
</dbReference>
<evidence type="ECO:0000313" key="2">
    <source>
        <dbReference type="Proteomes" id="UP000294292"/>
    </source>
</evidence>
<keyword evidence="2" id="KW-1185">Reference proteome</keyword>
<protein>
    <submittedName>
        <fullName evidence="1">Uncharacterized protein</fullName>
    </submittedName>
</protein>
<reference evidence="1 2" key="1">
    <citation type="submission" date="2019-03" db="EMBL/GenBank/DDBJ databases">
        <title>Complete genome sequence of Paenisporosarcina antarctica CGMCC 1.6503T.</title>
        <authorList>
            <person name="Rong J.-C."/>
            <person name="Chi N.-Y."/>
            <person name="Zhang Q.-F."/>
        </authorList>
    </citation>
    <scope>NUCLEOTIDE SEQUENCE [LARGE SCALE GENOMIC DNA]</scope>
    <source>
        <strain evidence="1 2">CGMCC 1.6503</strain>
    </source>
</reference>
<name>A0A4P7A1R1_9BACL</name>
<dbReference type="OrthoDB" id="2678957at2"/>
<evidence type="ECO:0000313" key="1">
    <source>
        <dbReference type="EMBL" id="QBP42359.1"/>
    </source>
</evidence>
<dbReference type="KEGG" id="panc:E2636_14885"/>
<accession>A0A4P7A1R1</accession>
<sequence>MDQKITEYIIQKYQEDEQVMIQLFVQWCQNHDIDPFSLYQKAYPAQGPNEAIKTIIENNEPMDLDIESSTLIDVLQLFGNDDLAFVVSEEAQKFPSDLN</sequence>
<dbReference type="Proteomes" id="UP000294292">
    <property type="component" value="Chromosome"/>
</dbReference>
<dbReference type="EMBL" id="CP038015">
    <property type="protein sequence ID" value="QBP42359.1"/>
    <property type="molecule type" value="Genomic_DNA"/>
</dbReference>
<organism evidence="1 2">
    <name type="scientific">Paenisporosarcina antarctica</name>
    <dbReference type="NCBI Taxonomy" id="417367"/>
    <lineage>
        <taxon>Bacteria</taxon>
        <taxon>Bacillati</taxon>
        <taxon>Bacillota</taxon>
        <taxon>Bacilli</taxon>
        <taxon>Bacillales</taxon>
        <taxon>Caryophanaceae</taxon>
        <taxon>Paenisporosarcina</taxon>
    </lineage>
</organism>
<gene>
    <name evidence="1" type="ORF">E2636_14885</name>
</gene>
<dbReference type="AlphaFoldDB" id="A0A4P7A1R1"/>